<dbReference type="Gene3D" id="3.40.190.290">
    <property type="match status" value="1"/>
</dbReference>
<gene>
    <name evidence="6" type="ORF">FEA48_14550</name>
</gene>
<dbReference type="GO" id="GO:0003700">
    <property type="term" value="F:DNA-binding transcription factor activity"/>
    <property type="evidence" value="ECO:0007669"/>
    <property type="project" value="InterPro"/>
</dbReference>
<keyword evidence="3" id="KW-0238">DNA-binding</keyword>
<name>A0A5R9A483_PSENT</name>
<evidence type="ECO:0000313" key="6">
    <source>
        <dbReference type="EMBL" id="TLP73462.1"/>
    </source>
</evidence>
<evidence type="ECO:0000256" key="4">
    <source>
        <dbReference type="ARBA" id="ARBA00023163"/>
    </source>
</evidence>
<dbReference type="GO" id="GO:0005829">
    <property type="term" value="C:cytosol"/>
    <property type="evidence" value="ECO:0007669"/>
    <property type="project" value="TreeGrafter"/>
</dbReference>
<dbReference type="Gene3D" id="1.10.10.10">
    <property type="entry name" value="Winged helix-like DNA-binding domain superfamily/Winged helix DNA-binding domain"/>
    <property type="match status" value="1"/>
</dbReference>
<dbReference type="PANTHER" id="PTHR30419">
    <property type="entry name" value="HTH-TYPE TRANSCRIPTIONAL REGULATOR YBHD"/>
    <property type="match status" value="1"/>
</dbReference>
<dbReference type="InterPro" id="IPR036390">
    <property type="entry name" value="WH_DNA-bd_sf"/>
</dbReference>
<dbReference type="PANTHER" id="PTHR30419:SF2">
    <property type="entry name" value="LYSR FAMILY TRANSCRIPTIONAL REGULATOR"/>
    <property type="match status" value="1"/>
</dbReference>
<comment type="caution">
    <text evidence="6">The sequence shown here is derived from an EMBL/GenBank/DDBJ whole genome shotgun (WGS) entry which is preliminary data.</text>
</comment>
<dbReference type="Proteomes" id="UP000307510">
    <property type="component" value="Unassembled WGS sequence"/>
</dbReference>
<dbReference type="Pfam" id="PF03466">
    <property type="entry name" value="LysR_substrate"/>
    <property type="match status" value="1"/>
</dbReference>
<comment type="similarity">
    <text evidence="1">Belongs to the LysR transcriptional regulatory family.</text>
</comment>
<protein>
    <submittedName>
        <fullName evidence="6">LysR family transcriptional regulator</fullName>
    </submittedName>
</protein>
<evidence type="ECO:0000256" key="3">
    <source>
        <dbReference type="ARBA" id="ARBA00023125"/>
    </source>
</evidence>
<dbReference type="AlphaFoldDB" id="A0A5R9A483"/>
<organism evidence="6 7">
    <name type="scientific">Pseudomonas nitroreducens</name>
    <dbReference type="NCBI Taxonomy" id="46680"/>
    <lineage>
        <taxon>Bacteria</taxon>
        <taxon>Pseudomonadati</taxon>
        <taxon>Pseudomonadota</taxon>
        <taxon>Gammaproteobacteria</taxon>
        <taxon>Pseudomonadales</taxon>
        <taxon>Pseudomonadaceae</taxon>
        <taxon>Pseudomonas</taxon>
    </lineage>
</organism>
<dbReference type="SUPFAM" id="SSF53850">
    <property type="entry name" value="Periplasmic binding protein-like II"/>
    <property type="match status" value="1"/>
</dbReference>
<dbReference type="RefSeq" id="WP_138214436.1">
    <property type="nucleotide sequence ID" value="NZ_VASG01000004.1"/>
</dbReference>
<evidence type="ECO:0000259" key="5">
    <source>
        <dbReference type="PROSITE" id="PS50931"/>
    </source>
</evidence>
<keyword evidence="2" id="KW-0805">Transcription regulation</keyword>
<dbReference type="PROSITE" id="PS50931">
    <property type="entry name" value="HTH_LYSR"/>
    <property type="match status" value="1"/>
</dbReference>
<dbReference type="SUPFAM" id="SSF46785">
    <property type="entry name" value="Winged helix' DNA-binding domain"/>
    <property type="match status" value="1"/>
</dbReference>
<dbReference type="InterPro" id="IPR000847">
    <property type="entry name" value="LysR_HTH_N"/>
</dbReference>
<reference evidence="7" key="2">
    <citation type="submission" date="2019-06" db="EMBL/GenBank/DDBJ databases">
        <title>AzeR, a transcriptional regulator that responds to azelaic acid in Pseudomonas nitroreducens.</title>
        <authorList>
            <person name="Bez C."/>
            <person name="Javvadi S.G."/>
            <person name="Bertani I."/>
            <person name="Devescovi G."/>
            <person name="Studholme D.J."/>
            <person name="Geller A."/>
            <person name="Levy A."/>
            <person name="Venturi V."/>
        </authorList>
    </citation>
    <scope>NUCLEOTIDE SEQUENCE [LARGE SCALE GENOMIC DNA]</scope>
    <source>
        <strain evidence="7">DSM 9128</strain>
    </source>
</reference>
<dbReference type="GO" id="GO:0003677">
    <property type="term" value="F:DNA binding"/>
    <property type="evidence" value="ECO:0007669"/>
    <property type="project" value="UniProtKB-KW"/>
</dbReference>
<dbReference type="Pfam" id="PF00126">
    <property type="entry name" value="HTH_1"/>
    <property type="match status" value="1"/>
</dbReference>
<dbReference type="InterPro" id="IPR005119">
    <property type="entry name" value="LysR_subst-bd"/>
</dbReference>
<keyword evidence="4" id="KW-0804">Transcription</keyword>
<dbReference type="EMBL" id="VASG01000004">
    <property type="protein sequence ID" value="TLP73462.1"/>
    <property type="molecule type" value="Genomic_DNA"/>
</dbReference>
<sequence length="299" mass="32504">MHFDLADLRLIAAIASTGSLSKAAASVPVAVSAASNRLRLFEERCGLSLFARHSDGMTLTPTGRLVLEASQRVLKEARQLRDTLQELSGERRITLRLAASTVANSTFLPTALGPFLADYPEVDLQLTEQNSKDVLRSVQEGQIDIGVYDGNLPTAGLLSLPFRNDKLVLLVPQDHPLASQQLPSLRDALSYPFVCLPAERAMQRFVEAMAVRNAMPLKVRVRAPSFDAIAQLVAQRVGVAMLPEAAATRMAQELPAVVVPLADAWATRELRICVADWDALSSHARQLVTYLMNEGAAAR</sequence>
<dbReference type="CDD" id="cd08421">
    <property type="entry name" value="PBP2_LTTR_like_1"/>
    <property type="match status" value="1"/>
</dbReference>
<reference evidence="6 7" key="1">
    <citation type="submission" date="2019-05" db="EMBL/GenBank/DDBJ databases">
        <authorList>
            <person name="Moore K."/>
            <person name="O'Neill P."/>
            <person name="Farbos A."/>
            <person name="Studholme D.J."/>
        </authorList>
    </citation>
    <scope>NUCLEOTIDE SEQUENCE [LARGE SCALE GENOMIC DNA]</scope>
    <source>
        <strain evidence="6 7">DSM 9128</strain>
    </source>
</reference>
<evidence type="ECO:0000313" key="7">
    <source>
        <dbReference type="Proteomes" id="UP000307510"/>
    </source>
</evidence>
<evidence type="ECO:0000256" key="2">
    <source>
        <dbReference type="ARBA" id="ARBA00023015"/>
    </source>
</evidence>
<proteinExistence type="inferred from homology"/>
<evidence type="ECO:0000256" key="1">
    <source>
        <dbReference type="ARBA" id="ARBA00009437"/>
    </source>
</evidence>
<accession>A0A5R9A483</accession>
<feature type="domain" description="HTH lysR-type" evidence="5">
    <location>
        <begin position="3"/>
        <end position="60"/>
    </location>
</feature>
<dbReference type="InterPro" id="IPR036388">
    <property type="entry name" value="WH-like_DNA-bd_sf"/>
</dbReference>
<dbReference type="InterPro" id="IPR050950">
    <property type="entry name" value="HTH-type_LysR_regulators"/>
</dbReference>